<dbReference type="PANTHER" id="PTHR43531:SF11">
    <property type="entry name" value="METHYL-ACCEPTING CHEMOTAXIS PROTEIN 3"/>
    <property type="match status" value="1"/>
</dbReference>
<gene>
    <name evidence="6" type="ORF">AACH10_19160</name>
</gene>
<dbReference type="SMART" id="SM00283">
    <property type="entry name" value="MA"/>
    <property type="match status" value="1"/>
</dbReference>
<reference evidence="6 7" key="1">
    <citation type="submission" date="2024-04" db="EMBL/GenBank/DDBJ databases">
        <title>Novel species of the genus Ideonella isolated from streams.</title>
        <authorList>
            <person name="Lu H."/>
        </authorList>
    </citation>
    <scope>NUCLEOTIDE SEQUENCE [LARGE SCALE GENOMIC DNA]</scope>
    <source>
        <strain evidence="6 7">DXS22W</strain>
    </source>
</reference>
<keyword evidence="3" id="KW-0807">Transducer</keyword>
<accession>A0ABU9CNY9</accession>
<dbReference type="RefSeq" id="WP_341412090.1">
    <property type="nucleotide sequence ID" value="NZ_JBBUTH010000009.1"/>
</dbReference>
<protein>
    <submittedName>
        <fullName evidence="6">Methyl-accepting chemotaxis protein</fullName>
    </submittedName>
</protein>
<dbReference type="PANTHER" id="PTHR43531">
    <property type="entry name" value="PROTEIN ICFG"/>
    <property type="match status" value="1"/>
</dbReference>
<proteinExistence type="inferred from homology"/>
<dbReference type="PROSITE" id="PS50111">
    <property type="entry name" value="CHEMOTAXIS_TRANSDUC_2"/>
    <property type="match status" value="1"/>
</dbReference>
<keyword evidence="4" id="KW-0175">Coiled coil</keyword>
<evidence type="ECO:0000259" key="5">
    <source>
        <dbReference type="PROSITE" id="PS50111"/>
    </source>
</evidence>
<evidence type="ECO:0000256" key="1">
    <source>
        <dbReference type="ARBA" id="ARBA00022500"/>
    </source>
</evidence>
<evidence type="ECO:0000313" key="6">
    <source>
        <dbReference type="EMBL" id="MEK8052380.1"/>
    </source>
</evidence>
<keyword evidence="7" id="KW-1185">Reference proteome</keyword>
<name>A0ABU9CNY9_9BURK</name>
<dbReference type="Proteomes" id="UP001365405">
    <property type="component" value="Unassembled WGS sequence"/>
</dbReference>
<dbReference type="SUPFAM" id="SSF58104">
    <property type="entry name" value="Methyl-accepting chemotaxis protein (MCP) signaling domain"/>
    <property type="match status" value="1"/>
</dbReference>
<evidence type="ECO:0000256" key="4">
    <source>
        <dbReference type="SAM" id="Coils"/>
    </source>
</evidence>
<dbReference type="Pfam" id="PF00015">
    <property type="entry name" value="MCPsignal"/>
    <property type="match status" value="1"/>
</dbReference>
<organism evidence="6 7">
    <name type="scientific">Pseudaquabacterium inlustre</name>
    <dbReference type="NCBI Taxonomy" id="2984192"/>
    <lineage>
        <taxon>Bacteria</taxon>
        <taxon>Pseudomonadati</taxon>
        <taxon>Pseudomonadota</taxon>
        <taxon>Betaproteobacteria</taxon>
        <taxon>Burkholderiales</taxon>
        <taxon>Sphaerotilaceae</taxon>
        <taxon>Pseudaquabacterium</taxon>
    </lineage>
</organism>
<dbReference type="EMBL" id="JBBUTH010000009">
    <property type="protein sequence ID" value="MEK8052380.1"/>
    <property type="molecule type" value="Genomic_DNA"/>
</dbReference>
<feature type="domain" description="Methyl-accepting transducer" evidence="5">
    <location>
        <begin position="74"/>
        <end position="311"/>
    </location>
</feature>
<evidence type="ECO:0000256" key="3">
    <source>
        <dbReference type="PROSITE-ProRule" id="PRU00284"/>
    </source>
</evidence>
<comment type="similarity">
    <text evidence="2">Belongs to the methyl-accepting chemotaxis (MCP) protein family.</text>
</comment>
<dbReference type="InterPro" id="IPR004089">
    <property type="entry name" value="MCPsignal_dom"/>
</dbReference>
<sequence>MDGDKHIPAAPWRRWFTRFTVRDMGLAALVVCALAAHALWSDTVAWTSLLWLAGGTAIGVWLGGRAAPPQFGTSARATEVVAQDIQTLRQAFAVLKQQVDATIQSSEGAVLSMMERMNRVHRNAEELRARIIEAVRRSQSLSAESLGRAGQHGQAVASLAEHEAKFEAQRAQNQDRVRAVADQVRQLTPVASLIGEISRQTNLLAINASIEAARAGREGAGFKVVAAEVRRLSTQTSEAARQITEGIALAASAIDDEMTSARAMHGDSAAHQLGEIARHIQSMSDTLGDVVPYLGELSTHMDSGMAVVTEDIINTLGDMQFQDINRQLLEQINSALSSLSDHFSQIYQLIDGQAPPPPVMLEELLSRWTENYVMHSQRVAHARAIGAEVPEPAKQDESANNLTLATAYGPRVEFF</sequence>
<dbReference type="Gene3D" id="1.10.287.950">
    <property type="entry name" value="Methyl-accepting chemotaxis protein"/>
    <property type="match status" value="1"/>
</dbReference>
<evidence type="ECO:0000256" key="2">
    <source>
        <dbReference type="ARBA" id="ARBA00029447"/>
    </source>
</evidence>
<comment type="caution">
    <text evidence="6">The sequence shown here is derived from an EMBL/GenBank/DDBJ whole genome shotgun (WGS) entry which is preliminary data.</text>
</comment>
<evidence type="ECO:0000313" key="7">
    <source>
        <dbReference type="Proteomes" id="UP001365405"/>
    </source>
</evidence>
<dbReference type="InterPro" id="IPR051310">
    <property type="entry name" value="MCP_chemotaxis"/>
</dbReference>
<keyword evidence="1" id="KW-0145">Chemotaxis</keyword>
<feature type="coiled-coil region" evidence="4">
    <location>
        <begin position="117"/>
        <end position="144"/>
    </location>
</feature>